<sequence length="189" mass="20785">MKRLGRTDGRKEAGVMATVLAFLAYSVATKSCKRDGAFPILASSKADQLPVDDQGPPFFDPRDARAIRYLVRLVRATQTQATIGRHYSSQAGYSCSGQYIFILATSIALSGIRIVQKGHWCRPRSDLLNRICRDARQKGNGDGAVIMLAAHMLSTSTLDVSVHASVPLSWCYIRETAVTRVHSWRASQT</sequence>
<dbReference type="AlphaFoldDB" id="A0AAD4LEB6"/>
<evidence type="ECO:0000313" key="1">
    <source>
        <dbReference type="EMBL" id="KAH8989139.1"/>
    </source>
</evidence>
<protein>
    <submittedName>
        <fullName evidence="1">Uncharacterized protein</fullName>
    </submittedName>
</protein>
<dbReference type="EMBL" id="JAKELL010000039">
    <property type="protein sequence ID" value="KAH8989139.1"/>
    <property type="molecule type" value="Genomic_DNA"/>
</dbReference>
<organism evidence="1 2">
    <name type="scientific">Lactarius akahatsu</name>
    <dbReference type="NCBI Taxonomy" id="416441"/>
    <lineage>
        <taxon>Eukaryota</taxon>
        <taxon>Fungi</taxon>
        <taxon>Dikarya</taxon>
        <taxon>Basidiomycota</taxon>
        <taxon>Agaricomycotina</taxon>
        <taxon>Agaricomycetes</taxon>
        <taxon>Russulales</taxon>
        <taxon>Russulaceae</taxon>
        <taxon>Lactarius</taxon>
    </lineage>
</organism>
<comment type="caution">
    <text evidence="1">The sequence shown here is derived from an EMBL/GenBank/DDBJ whole genome shotgun (WGS) entry which is preliminary data.</text>
</comment>
<reference evidence="1" key="1">
    <citation type="submission" date="2022-01" db="EMBL/GenBank/DDBJ databases">
        <title>Comparative genomics reveals a dynamic genome evolution in the ectomycorrhizal milk-cap (Lactarius) mushrooms.</title>
        <authorList>
            <consortium name="DOE Joint Genome Institute"/>
            <person name="Lebreton A."/>
            <person name="Tang N."/>
            <person name="Kuo A."/>
            <person name="LaButti K."/>
            <person name="Drula E."/>
            <person name="Barry K."/>
            <person name="Clum A."/>
            <person name="Lipzen A."/>
            <person name="Mousain D."/>
            <person name="Ng V."/>
            <person name="Wang R."/>
            <person name="Wang X."/>
            <person name="Dai Y."/>
            <person name="Henrissat B."/>
            <person name="Grigoriev I.V."/>
            <person name="Guerin-Laguette A."/>
            <person name="Yu F."/>
            <person name="Martin F.M."/>
        </authorList>
    </citation>
    <scope>NUCLEOTIDE SEQUENCE</scope>
    <source>
        <strain evidence="1">QP</strain>
    </source>
</reference>
<gene>
    <name evidence="1" type="ORF">EDB92DRAFT_1817292</name>
</gene>
<name>A0AAD4LEB6_9AGAM</name>
<accession>A0AAD4LEB6</accession>
<evidence type="ECO:0000313" key="2">
    <source>
        <dbReference type="Proteomes" id="UP001201163"/>
    </source>
</evidence>
<keyword evidence="2" id="KW-1185">Reference proteome</keyword>
<proteinExistence type="predicted"/>
<dbReference type="Proteomes" id="UP001201163">
    <property type="component" value="Unassembled WGS sequence"/>
</dbReference>